<evidence type="ECO:0000313" key="11">
    <source>
        <dbReference type="Proteomes" id="UP000291000"/>
    </source>
</evidence>
<keyword evidence="4" id="KW-0138">CF(0)</keyword>
<evidence type="ECO:0000256" key="5">
    <source>
        <dbReference type="ARBA" id="ARBA00022781"/>
    </source>
</evidence>
<evidence type="ECO:0000256" key="7">
    <source>
        <dbReference type="ARBA" id="ARBA00023065"/>
    </source>
</evidence>
<keyword evidence="3" id="KW-0813">Transport</keyword>
<organism evidence="10 11">
    <name type="scientific">Capra hircus</name>
    <name type="common">Goat</name>
    <dbReference type="NCBI Taxonomy" id="9925"/>
    <lineage>
        <taxon>Eukaryota</taxon>
        <taxon>Metazoa</taxon>
        <taxon>Chordata</taxon>
        <taxon>Craniata</taxon>
        <taxon>Vertebrata</taxon>
        <taxon>Euteleostomi</taxon>
        <taxon>Mammalia</taxon>
        <taxon>Eutheria</taxon>
        <taxon>Laurasiatheria</taxon>
        <taxon>Artiodactyla</taxon>
        <taxon>Ruminantia</taxon>
        <taxon>Pecora</taxon>
        <taxon>Bovidae</taxon>
        <taxon>Caprinae</taxon>
        <taxon>Capra</taxon>
    </lineage>
</organism>
<comment type="similarity">
    <text evidence="2">Belongs to the ATPase d subunit family.</text>
</comment>
<protein>
    <submittedName>
        <fullName evidence="10">Uncharacterized protein</fullName>
    </submittedName>
</protein>
<evidence type="ECO:0000256" key="3">
    <source>
        <dbReference type="ARBA" id="ARBA00022448"/>
    </source>
</evidence>
<proteinExistence type="inferred from homology"/>
<dbReference type="EMBL" id="LWLT01000001">
    <property type="status" value="NOT_ANNOTATED_CDS"/>
    <property type="molecule type" value="Genomic_DNA"/>
</dbReference>
<comment type="subcellular location">
    <subcellularLocation>
        <location evidence="1">Mitochondrion inner membrane</location>
    </subcellularLocation>
</comment>
<reference evidence="10" key="3">
    <citation type="submission" date="2025-09" db="UniProtKB">
        <authorList>
            <consortium name="Ensembl"/>
        </authorList>
    </citation>
    <scope>IDENTIFICATION</scope>
</reference>
<dbReference type="Proteomes" id="UP000291000">
    <property type="component" value="Chromosome 1"/>
</dbReference>
<dbReference type="GO" id="GO:0005743">
    <property type="term" value="C:mitochondrial inner membrane"/>
    <property type="evidence" value="ECO:0007669"/>
    <property type="project" value="UniProtKB-SubCell"/>
</dbReference>
<keyword evidence="9" id="KW-0472">Membrane</keyword>
<evidence type="ECO:0000256" key="6">
    <source>
        <dbReference type="ARBA" id="ARBA00022792"/>
    </source>
</evidence>
<dbReference type="Gene3D" id="6.10.280.70">
    <property type="match status" value="1"/>
</dbReference>
<dbReference type="SUPFAM" id="SSF161065">
    <property type="entry name" value="ATP synthase D chain-like"/>
    <property type="match status" value="1"/>
</dbReference>
<sequence length="58" mass="6318">MVGWKLALKATDWVATANSLKFWNETLTSRLANLPEKPPAIDWAYKASVAKAGSDARG</sequence>
<dbReference type="GO" id="GO:0015986">
    <property type="term" value="P:proton motive force-driven ATP synthesis"/>
    <property type="evidence" value="ECO:0007669"/>
    <property type="project" value="InterPro"/>
</dbReference>
<dbReference type="STRING" id="9925.ENSCHIP00000014735"/>
<dbReference type="AlphaFoldDB" id="A0A452ERL7"/>
<keyword evidence="6" id="KW-0999">Mitochondrion inner membrane</keyword>
<keyword evidence="5" id="KW-0375">Hydrogen ion transport</keyword>
<name>A0A452ERL7_CAPHI</name>
<dbReference type="GO" id="GO:0045259">
    <property type="term" value="C:proton-transporting ATP synthase complex"/>
    <property type="evidence" value="ECO:0007669"/>
    <property type="project" value="UniProtKB-KW"/>
</dbReference>
<reference evidence="10 11" key="1">
    <citation type="submission" date="2016-04" db="EMBL/GenBank/DDBJ databases">
        <title>Polished mammalian reference genomes with single-molecule sequencing and chromosome conformation capture applied to the Capra hircus genome.</title>
        <authorList>
            <person name="Bickhart D.M."/>
            <person name="Koren S."/>
            <person name="Rosen B."/>
            <person name="Hastie A."/>
            <person name="Liachko I."/>
            <person name="Sullivan S.T."/>
            <person name="Burton J."/>
            <person name="Sayre B.L."/>
            <person name="Huson H.J."/>
            <person name="Lee J."/>
            <person name="Lam E."/>
            <person name="Kelley C.M."/>
            <person name="Hutchison J.L."/>
            <person name="Zhou Y."/>
            <person name="Sun J."/>
            <person name="Crisa A."/>
            <person name="Schwartz J.C."/>
            <person name="Hammond J.A."/>
            <person name="Schroeder S.G."/>
            <person name="Liu G.E."/>
            <person name="Dunham M."/>
            <person name="Shendure J."/>
            <person name="Sonstegard T.S."/>
            <person name="Phillippy A.M."/>
            <person name="Van Tassell C.P."/>
            <person name="Smith T.P."/>
        </authorList>
    </citation>
    <scope>NUCLEOTIDE SEQUENCE [LARGE SCALE GENOMIC DNA]</scope>
</reference>
<reference evidence="10" key="2">
    <citation type="submission" date="2025-08" db="UniProtKB">
        <authorList>
            <consortium name="Ensembl"/>
        </authorList>
    </citation>
    <scope>IDENTIFICATION</scope>
</reference>
<evidence type="ECO:0000256" key="9">
    <source>
        <dbReference type="ARBA" id="ARBA00023136"/>
    </source>
</evidence>
<dbReference type="Ensembl" id="ENSCHIT00000022534.1">
    <property type="protein sequence ID" value="ENSCHIP00000014735.1"/>
    <property type="gene ID" value="ENSCHIG00000015651.1"/>
</dbReference>
<dbReference type="Pfam" id="PF05873">
    <property type="entry name" value="Mt_ATP-synt_D"/>
    <property type="match status" value="1"/>
</dbReference>
<accession>A0A452ERL7</accession>
<evidence type="ECO:0000256" key="8">
    <source>
        <dbReference type="ARBA" id="ARBA00023128"/>
    </source>
</evidence>
<dbReference type="InterPro" id="IPR036228">
    <property type="entry name" value="ATP_synth_F0_dsu_sf_mt"/>
</dbReference>
<dbReference type="GO" id="GO:0015078">
    <property type="term" value="F:proton transmembrane transporter activity"/>
    <property type="evidence" value="ECO:0007669"/>
    <property type="project" value="InterPro"/>
</dbReference>
<evidence type="ECO:0000256" key="4">
    <source>
        <dbReference type="ARBA" id="ARBA00022547"/>
    </source>
</evidence>
<evidence type="ECO:0000256" key="2">
    <source>
        <dbReference type="ARBA" id="ARBA00006842"/>
    </source>
</evidence>
<evidence type="ECO:0000256" key="1">
    <source>
        <dbReference type="ARBA" id="ARBA00004273"/>
    </source>
</evidence>
<dbReference type="Bgee" id="ENSCHIG00000015651">
    <property type="expression patterns" value="Expressed in thymus and 9 other cell types or tissues"/>
</dbReference>
<dbReference type="OMA" id="IMFICIV"/>
<keyword evidence="8" id="KW-0496">Mitochondrion</keyword>
<evidence type="ECO:0000313" key="10">
    <source>
        <dbReference type="Ensembl" id="ENSCHIP00000014735.1"/>
    </source>
</evidence>
<dbReference type="InterPro" id="IPR008689">
    <property type="entry name" value="ATP_synth_F0_dsu_mt"/>
</dbReference>
<keyword evidence="11" id="KW-1185">Reference proteome</keyword>
<keyword evidence="7" id="KW-0406">Ion transport</keyword>